<dbReference type="SUPFAM" id="SSF161098">
    <property type="entry name" value="MetI-like"/>
    <property type="match status" value="1"/>
</dbReference>
<name>A0ABR8N1I0_9BACL</name>
<keyword evidence="6 7" id="KW-0472">Membrane</keyword>
<dbReference type="InterPro" id="IPR000515">
    <property type="entry name" value="MetI-like"/>
</dbReference>
<feature type="transmembrane region" description="Helical" evidence="7">
    <location>
        <begin position="250"/>
        <end position="274"/>
    </location>
</feature>
<keyword evidence="2 7" id="KW-0813">Transport</keyword>
<evidence type="ECO:0000313" key="10">
    <source>
        <dbReference type="Proteomes" id="UP000609346"/>
    </source>
</evidence>
<dbReference type="Proteomes" id="UP000609346">
    <property type="component" value="Unassembled WGS sequence"/>
</dbReference>
<feature type="transmembrane region" description="Helical" evidence="7">
    <location>
        <begin position="18"/>
        <end position="38"/>
    </location>
</feature>
<keyword evidence="10" id="KW-1185">Reference proteome</keyword>
<comment type="similarity">
    <text evidence="7">Belongs to the binding-protein-dependent transport system permease family.</text>
</comment>
<keyword evidence="5 7" id="KW-1133">Transmembrane helix</keyword>
<dbReference type="PANTHER" id="PTHR43744">
    <property type="entry name" value="ABC TRANSPORTER PERMEASE PROTEIN MG189-RELATED-RELATED"/>
    <property type="match status" value="1"/>
</dbReference>
<gene>
    <name evidence="9" type="ORF">H8B09_20000</name>
</gene>
<evidence type="ECO:0000256" key="4">
    <source>
        <dbReference type="ARBA" id="ARBA00022692"/>
    </source>
</evidence>
<evidence type="ECO:0000256" key="7">
    <source>
        <dbReference type="RuleBase" id="RU363032"/>
    </source>
</evidence>
<dbReference type="CDD" id="cd06261">
    <property type="entry name" value="TM_PBP2"/>
    <property type="match status" value="1"/>
</dbReference>
<sequence>MASKTASIRNQRIINNTLIYAILIIASIVAIVPILWMLSSSLKTGIDIYMLPPEWIPSKPQWGNFHEVLTRVPFFTYMKNTVLVTGLGIIGTVLSSTLVAYGLARINFRGSNIVFMLILATMMIPPQVTIVPQFLLFRELGWNNTLAPLIVPEWFGSPYNIFLLRQFFVALPRSLDEAAMLDGLSVYKIFWKVTLPLSKPVITTVSITAFMFFWNDFFKPLIFISDDSIKTLTLGILEFKNSFNVIEWNYLMAAAMLMLIPCVVLFFVAQRYFVEGISVSGMK</sequence>
<evidence type="ECO:0000259" key="8">
    <source>
        <dbReference type="PROSITE" id="PS50928"/>
    </source>
</evidence>
<evidence type="ECO:0000256" key="1">
    <source>
        <dbReference type="ARBA" id="ARBA00004651"/>
    </source>
</evidence>
<keyword evidence="3" id="KW-1003">Cell membrane</keyword>
<feature type="transmembrane region" description="Helical" evidence="7">
    <location>
        <begin position="155"/>
        <end position="172"/>
    </location>
</feature>
<dbReference type="EMBL" id="JACXZA010000005">
    <property type="protein sequence ID" value="MBD3921060.1"/>
    <property type="molecule type" value="Genomic_DNA"/>
</dbReference>
<dbReference type="PROSITE" id="PS50928">
    <property type="entry name" value="ABC_TM1"/>
    <property type="match status" value="1"/>
</dbReference>
<dbReference type="Gene3D" id="1.10.3720.10">
    <property type="entry name" value="MetI-like"/>
    <property type="match status" value="1"/>
</dbReference>
<dbReference type="PANTHER" id="PTHR43744:SF12">
    <property type="entry name" value="ABC TRANSPORTER PERMEASE PROTEIN MG189-RELATED"/>
    <property type="match status" value="1"/>
</dbReference>
<reference evidence="9 10" key="1">
    <citation type="submission" date="2020-09" db="EMBL/GenBank/DDBJ databases">
        <title>Paenibacillus sp. strain PR3 16S rRNA gene Genome sequencing and assembly.</title>
        <authorList>
            <person name="Kim J."/>
        </authorList>
    </citation>
    <scope>NUCLEOTIDE SEQUENCE [LARGE SCALE GENOMIC DNA]</scope>
    <source>
        <strain evidence="9 10">PR3</strain>
    </source>
</reference>
<feature type="transmembrane region" description="Helical" evidence="7">
    <location>
        <begin position="113"/>
        <end position="135"/>
    </location>
</feature>
<accession>A0ABR8N1I0</accession>
<proteinExistence type="inferred from homology"/>
<feature type="domain" description="ABC transmembrane type-1" evidence="8">
    <location>
        <begin position="78"/>
        <end position="269"/>
    </location>
</feature>
<protein>
    <submittedName>
        <fullName evidence="9">Carbohydrate ABC transporter permease</fullName>
    </submittedName>
</protein>
<dbReference type="Pfam" id="PF00528">
    <property type="entry name" value="BPD_transp_1"/>
    <property type="match status" value="1"/>
</dbReference>
<evidence type="ECO:0000313" key="9">
    <source>
        <dbReference type="EMBL" id="MBD3921060.1"/>
    </source>
</evidence>
<evidence type="ECO:0000256" key="5">
    <source>
        <dbReference type="ARBA" id="ARBA00022989"/>
    </source>
</evidence>
<evidence type="ECO:0000256" key="3">
    <source>
        <dbReference type="ARBA" id="ARBA00022475"/>
    </source>
</evidence>
<evidence type="ECO:0000256" key="6">
    <source>
        <dbReference type="ARBA" id="ARBA00023136"/>
    </source>
</evidence>
<comment type="caution">
    <text evidence="9">The sequence shown here is derived from an EMBL/GenBank/DDBJ whole genome shotgun (WGS) entry which is preliminary data.</text>
</comment>
<dbReference type="RefSeq" id="WP_191205359.1">
    <property type="nucleotide sequence ID" value="NZ_JACXZA010000005.1"/>
</dbReference>
<feature type="transmembrane region" description="Helical" evidence="7">
    <location>
        <begin position="82"/>
        <end position="101"/>
    </location>
</feature>
<feature type="transmembrane region" description="Helical" evidence="7">
    <location>
        <begin position="193"/>
        <end position="214"/>
    </location>
</feature>
<comment type="subcellular location">
    <subcellularLocation>
        <location evidence="1 7">Cell membrane</location>
        <topology evidence="1 7">Multi-pass membrane protein</topology>
    </subcellularLocation>
</comment>
<evidence type="ECO:0000256" key="2">
    <source>
        <dbReference type="ARBA" id="ARBA00022448"/>
    </source>
</evidence>
<organism evidence="9 10">
    <name type="scientific">Paenibacillus terricola</name>
    <dbReference type="NCBI Taxonomy" id="2763503"/>
    <lineage>
        <taxon>Bacteria</taxon>
        <taxon>Bacillati</taxon>
        <taxon>Bacillota</taxon>
        <taxon>Bacilli</taxon>
        <taxon>Bacillales</taxon>
        <taxon>Paenibacillaceae</taxon>
        <taxon>Paenibacillus</taxon>
    </lineage>
</organism>
<dbReference type="InterPro" id="IPR035906">
    <property type="entry name" value="MetI-like_sf"/>
</dbReference>
<keyword evidence="4 7" id="KW-0812">Transmembrane</keyword>